<feature type="coiled-coil region" evidence="1">
    <location>
        <begin position="161"/>
        <end position="188"/>
    </location>
</feature>
<protein>
    <recommendedName>
        <fullName evidence="4">Envelope fusion protein</fullName>
    </recommendedName>
</protein>
<evidence type="ECO:0008006" key="4">
    <source>
        <dbReference type="Google" id="ProtNLM"/>
    </source>
</evidence>
<keyword evidence="1" id="KW-0175">Coiled coil</keyword>
<dbReference type="Pfam" id="PF12259">
    <property type="entry name" value="Baculo_F"/>
    <property type="match status" value="1"/>
</dbReference>
<keyword evidence="2" id="KW-1133">Transmembrane helix</keyword>
<evidence type="ECO:0000313" key="3">
    <source>
        <dbReference type="EMBL" id="JAV58369.1"/>
    </source>
</evidence>
<reference evidence="3" key="1">
    <citation type="journal article" date="2016" name="Sci. Rep.">
        <title>Molecular characterization of firefly nuptial gifts: a multi-omics approach sheds light on postcopulatory sexual selection.</title>
        <authorList>
            <person name="Al-Wathiqui N."/>
            <person name="Fallon T.R."/>
            <person name="South A."/>
            <person name="Weng J.K."/>
            <person name="Lewis S.M."/>
        </authorList>
    </citation>
    <scope>NUCLEOTIDE SEQUENCE</scope>
</reference>
<dbReference type="InterPro" id="IPR022048">
    <property type="entry name" value="Envelope_fusion-like"/>
</dbReference>
<keyword evidence="2" id="KW-0812">Transmembrane</keyword>
<organism evidence="3">
    <name type="scientific">Photinus pyralis</name>
    <name type="common">Common eastern firefly</name>
    <name type="synonym">Lampyris pyralis</name>
    <dbReference type="NCBI Taxonomy" id="7054"/>
    <lineage>
        <taxon>Eukaryota</taxon>
        <taxon>Metazoa</taxon>
        <taxon>Ecdysozoa</taxon>
        <taxon>Arthropoda</taxon>
        <taxon>Hexapoda</taxon>
        <taxon>Insecta</taxon>
        <taxon>Pterygota</taxon>
        <taxon>Neoptera</taxon>
        <taxon>Endopterygota</taxon>
        <taxon>Coleoptera</taxon>
        <taxon>Polyphaga</taxon>
        <taxon>Elateriformia</taxon>
        <taxon>Elateroidea</taxon>
        <taxon>Lampyridae</taxon>
        <taxon>Lampyrinae</taxon>
        <taxon>Photinus</taxon>
    </lineage>
</organism>
<feature type="transmembrane region" description="Helical" evidence="2">
    <location>
        <begin position="532"/>
        <end position="552"/>
    </location>
</feature>
<evidence type="ECO:0000256" key="1">
    <source>
        <dbReference type="SAM" id="Coils"/>
    </source>
</evidence>
<evidence type="ECO:0000256" key="2">
    <source>
        <dbReference type="SAM" id="Phobius"/>
    </source>
</evidence>
<sequence length="620" mass="72069">MFTITSGQYVNTPIKEFSGIYYEHQKTIHFIESHWNLITYLNLEPVNQQMRDIGESYKQMKGLCKRHFNQTSEYCQVPLQLLDQLIPMLKDTENDLITIINNKRTKRAWFNAIGNVFKTVFGTLDEDDSKYFHEAINKIEHNNADLLHLSKEQIQITRSTIETFNKTYQTFNNNLNILNDNYENLLSTVLDSQNTTAIKLEINEYFEILSLLINEVQNQLNIITNTVLFARSNSIHPLVISPNQLINELSSTVSKLPDSLIYPFPLNNEEAHKFLKITNIKTFFTHNRIGFLITIPLINTEKYYLYNLIPLPILNRNTQNYQFILPSFQYLAIADKRNLYSPLENLNSCLELGELYTICYNNNPLYYLNSRPICETELIQHPIILPKSCELRTINTQIEIWHKLSTPNTWLYVLPENTNINLACPPSTPVNIKLNNTGILKVISNCKIHTSHTILTSDKTTHESIHRHVVPHLTINITHFANLYQVPMPNQTHIITNLNIDNLKTLSTKLNQIEIKADELFSPTIIPNIPNYVFYISIIFKLILVCIFIRLIQYLYFKFYKQQPIPFIPFKICNKKTKPTAPYNVHYHPAPQSSINQVNQEKAIDSLVQQSEQLAARIIV</sequence>
<dbReference type="EMBL" id="GEZM01087957">
    <property type="protein sequence ID" value="JAV58369.1"/>
    <property type="molecule type" value="Transcribed_RNA"/>
</dbReference>
<proteinExistence type="predicted"/>
<keyword evidence="2" id="KW-0472">Membrane</keyword>
<accession>A0A1Y1KA60</accession>
<name>A0A1Y1KA60_PHOPY</name>
<dbReference type="AlphaFoldDB" id="A0A1Y1KA60"/>